<keyword evidence="2" id="KW-1185">Reference proteome</keyword>
<evidence type="ECO:0000313" key="2">
    <source>
        <dbReference type="Proteomes" id="UP000542674"/>
    </source>
</evidence>
<proteinExistence type="predicted"/>
<evidence type="ECO:0000313" key="1">
    <source>
        <dbReference type="EMBL" id="MBB4969503.1"/>
    </source>
</evidence>
<dbReference type="EMBL" id="JACHJS010000001">
    <property type="protein sequence ID" value="MBB4969503.1"/>
    <property type="molecule type" value="Genomic_DNA"/>
</dbReference>
<dbReference type="RefSeq" id="WP_184675184.1">
    <property type="nucleotide sequence ID" value="NZ_BAABAI010000035.1"/>
</dbReference>
<comment type="caution">
    <text evidence="1">The sequence shown here is derived from an EMBL/GenBank/DDBJ whole genome shotgun (WGS) entry which is preliminary data.</text>
</comment>
<accession>A0A7W7TAG0</accession>
<dbReference type="AlphaFoldDB" id="A0A7W7TAG0"/>
<sequence>MRAVALLGAATVTGACGTAEPTRGVTLPISQTFTTKAGSDRPTTVKVDGVDPCRLLTPGQMKQLKVVENERNDSDVVGAGNVPTCEFTGDLQTNYGVSVITGTGVEYWTGKGNTDVGEVVVGGFPARTISLSGTAADCAVAVDVADKQQLYVDFIPIGSGKPTKDVMCQNAAKGAELALATLQTLK</sequence>
<dbReference type="Proteomes" id="UP000542674">
    <property type="component" value="Unassembled WGS sequence"/>
</dbReference>
<dbReference type="Pfam" id="PF12079">
    <property type="entry name" value="DUF3558"/>
    <property type="match status" value="1"/>
</dbReference>
<dbReference type="PROSITE" id="PS51257">
    <property type="entry name" value="PROKAR_LIPOPROTEIN"/>
    <property type="match status" value="1"/>
</dbReference>
<protein>
    <recommendedName>
        <fullName evidence="3">DUF3558 domain-containing protein</fullName>
    </recommendedName>
</protein>
<dbReference type="InterPro" id="IPR024520">
    <property type="entry name" value="DUF3558"/>
</dbReference>
<organism evidence="1 2">
    <name type="scientific">Saccharothrix violaceirubra</name>
    <dbReference type="NCBI Taxonomy" id="413306"/>
    <lineage>
        <taxon>Bacteria</taxon>
        <taxon>Bacillati</taxon>
        <taxon>Actinomycetota</taxon>
        <taxon>Actinomycetes</taxon>
        <taxon>Pseudonocardiales</taxon>
        <taxon>Pseudonocardiaceae</taxon>
        <taxon>Saccharothrix</taxon>
    </lineage>
</organism>
<gene>
    <name evidence="1" type="ORF">F4559_006862</name>
</gene>
<reference evidence="1 2" key="1">
    <citation type="submission" date="2020-08" db="EMBL/GenBank/DDBJ databases">
        <title>Sequencing the genomes of 1000 actinobacteria strains.</title>
        <authorList>
            <person name="Klenk H.-P."/>
        </authorList>
    </citation>
    <scope>NUCLEOTIDE SEQUENCE [LARGE SCALE GENOMIC DNA]</scope>
    <source>
        <strain evidence="1 2">DSM 45084</strain>
    </source>
</reference>
<evidence type="ECO:0008006" key="3">
    <source>
        <dbReference type="Google" id="ProtNLM"/>
    </source>
</evidence>
<name>A0A7W7TAG0_9PSEU</name>